<dbReference type="RefSeq" id="XP_060323566.1">
    <property type="nucleotide sequence ID" value="XM_060465995.1"/>
</dbReference>
<dbReference type="EC" id="2.1.1.37" evidence="1"/>
<dbReference type="GO" id="GO:0003677">
    <property type="term" value="F:DNA binding"/>
    <property type="evidence" value="ECO:0007669"/>
    <property type="project" value="TreeGrafter"/>
</dbReference>
<dbReference type="PROSITE" id="PS51679">
    <property type="entry name" value="SAM_MT_C5"/>
    <property type="match status" value="1"/>
</dbReference>
<dbReference type="Gene3D" id="3.90.120.10">
    <property type="entry name" value="DNA Methylase, subunit A, domain 2"/>
    <property type="match status" value="1"/>
</dbReference>
<keyword evidence="8" id="KW-1185">Reference proteome</keyword>
<dbReference type="Pfam" id="PF00145">
    <property type="entry name" value="DNA_methylase"/>
    <property type="match status" value="1"/>
</dbReference>
<dbReference type="GO" id="GO:0032259">
    <property type="term" value="P:methylation"/>
    <property type="evidence" value="ECO:0007669"/>
    <property type="project" value="UniProtKB-KW"/>
</dbReference>
<dbReference type="PANTHER" id="PTHR10629">
    <property type="entry name" value="CYTOSINE-SPECIFIC METHYLTRANSFERASE"/>
    <property type="match status" value="1"/>
</dbReference>
<dbReference type="Proteomes" id="UP001175211">
    <property type="component" value="Unassembled WGS sequence"/>
</dbReference>
<feature type="active site" evidence="5">
    <location>
        <position position="94"/>
    </location>
</feature>
<comment type="similarity">
    <text evidence="5 6">Belongs to the class I-like SAM-binding methyltransferase superfamily. C5-methyltransferase family.</text>
</comment>
<dbReference type="EMBL" id="JAUEPS010000077">
    <property type="protein sequence ID" value="KAK0440405.1"/>
    <property type="molecule type" value="Genomic_DNA"/>
</dbReference>
<comment type="caution">
    <text evidence="7">The sequence shown here is derived from an EMBL/GenBank/DDBJ whole genome shotgun (WGS) entry which is preliminary data.</text>
</comment>
<dbReference type="PRINTS" id="PR00105">
    <property type="entry name" value="C5METTRFRASE"/>
</dbReference>
<dbReference type="Gene3D" id="3.40.50.150">
    <property type="entry name" value="Vaccinia Virus protein VP39"/>
    <property type="match status" value="1"/>
</dbReference>
<name>A0AA39MNY5_ARMTA</name>
<evidence type="ECO:0000256" key="6">
    <source>
        <dbReference type="RuleBase" id="RU000416"/>
    </source>
</evidence>
<evidence type="ECO:0000256" key="5">
    <source>
        <dbReference type="PROSITE-ProRule" id="PRU01016"/>
    </source>
</evidence>
<dbReference type="SUPFAM" id="SSF53335">
    <property type="entry name" value="S-adenosyl-L-methionine-dependent methyltransferases"/>
    <property type="match status" value="1"/>
</dbReference>
<gene>
    <name evidence="7" type="ORF">EV420DRAFT_1133600</name>
</gene>
<evidence type="ECO:0000313" key="8">
    <source>
        <dbReference type="Proteomes" id="UP001175211"/>
    </source>
</evidence>
<dbReference type="GeneID" id="85349543"/>
<dbReference type="GO" id="GO:0003886">
    <property type="term" value="F:DNA (cytosine-5-)-methyltransferase activity"/>
    <property type="evidence" value="ECO:0007669"/>
    <property type="project" value="UniProtKB-EC"/>
</dbReference>
<dbReference type="InterPro" id="IPR050390">
    <property type="entry name" value="C5-Methyltransferase"/>
</dbReference>
<evidence type="ECO:0000256" key="4">
    <source>
        <dbReference type="ARBA" id="ARBA00022691"/>
    </source>
</evidence>
<keyword evidence="4 5" id="KW-0949">S-adenosyl-L-methionine</keyword>
<dbReference type="NCBIfam" id="TIGR00675">
    <property type="entry name" value="dcm"/>
    <property type="match status" value="1"/>
</dbReference>
<accession>A0AA39MNY5</accession>
<organism evidence="7 8">
    <name type="scientific">Armillaria tabescens</name>
    <name type="common">Ringless honey mushroom</name>
    <name type="synonym">Agaricus tabescens</name>
    <dbReference type="NCBI Taxonomy" id="1929756"/>
    <lineage>
        <taxon>Eukaryota</taxon>
        <taxon>Fungi</taxon>
        <taxon>Dikarya</taxon>
        <taxon>Basidiomycota</taxon>
        <taxon>Agaricomycotina</taxon>
        <taxon>Agaricomycetes</taxon>
        <taxon>Agaricomycetidae</taxon>
        <taxon>Agaricales</taxon>
        <taxon>Marasmiineae</taxon>
        <taxon>Physalacriaceae</taxon>
        <taxon>Desarmillaria</taxon>
    </lineage>
</organism>
<dbReference type="AlphaFoldDB" id="A0AA39MNY5"/>
<sequence>MKRLVLPKKPVRPTSLLATGDFFCGAGGFSEGFKMANFNVVVGIDRNLHAHNTWKINHPEAEAHFATVDTFLSELEDENITCPDLTVALISPPCQGFSGANPGGKNDDVNRKALSISTRILTTTNTYYGLIENVTGLSFPPHLHHLHEVMINCMKAGYQSRWAILNAKEYGVPTIRKRLFLVVAKLGLTMPAFPKPTIPETGPVTLRDAIKDLDISNPREDANSGNPVFMLTREMLTPYAELMDASERIEHHAISTASVAGWPVAKWDEPACTIRTSCSNRWACVHPGGERLLSPRECARIMSFPDTYFISGSVTDQYRQIGNAVCIRHHIIYHLFVILIALAGCTQNGVCSWRGFHGGHSSGFSFAWYH</sequence>
<evidence type="ECO:0000256" key="2">
    <source>
        <dbReference type="ARBA" id="ARBA00022603"/>
    </source>
</evidence>
<dbReference type="InterPro" id="IPR029063">
    <property type="entry name" value="SAM-dependent_MTases_sf"/>
</dbReference>
<reference evidence="7" key="1">
    <citation type="submission" date="2023-06" db="EMBL/GenBank/DDBJ databases">
        <authorList>
            <consortium name="Lawrence Berkeley National Laboratory"/>
            <person name="Ahrendt S."/>
            <person name="Sahu N."/>
            <person name="Indic B."/>
            <person name="Wong-Bajracharya J."/>
            <person name="Merenyi Z."/>
            <person name="Ke H.-M."/>
            <person name="Monk M."/>
            <person name="Kocsube S."/>
            <person name="Drula E."/>
            <person name="Lipzen A."/>
            <person name="Balint B."/>
            <person name="Henrissat B."/>
            <person name="Andreopoulos B."/>
            <person name="Martin F.M."/>
            <person name="Harder C.B."/>
            <person name="Rigling D."/>
            <person name="Ford K.L."/>
            <person name="Foster G.D."/>
            <person name="Pangilinan J."/>
            <person name="Papanicolaou A."/>
            <person name="Barry K."/>
            <person name="LaButti K."/>
            <person name="Viragh M."/>
            <person name="Koriabine M."/>
            <person name="Yan M."/>
            <person name="Riley R."/>
            <person name="Champramary S."/>
            <person name="Plett K.L."/>
            <person name="Tsai I.J."/>
            <person name="Slot J."/>
            <person name="Sipos G."/>
            <person name="Plett J."/>
            <person name="Nagy L.G."/>
            <person name="Grigoriev I.V."/>
        </authorList>
    </citation>
    <scope>NUCLEOTIDE SEQUENCE</scope>
    <source>
        <strain evidence="7">CCBAS 213</strain>
    </source>
</reference>
<dbReference type="PANTHER" id="PTHR10629:SF52">
    <property type="entry name" value="DNA (CYTOSINE-5)-METHYLTRANSFERASE 1"/>
    <property type="match status" value="1"/>
</dbReference>
<dbReference type="InterPro" id="IPR001525">
    <property type="entry name" value="C5_MeTfrase"/>
</dbReference>
<evidence type="ECO:0000256" key="3">
    <source>
        <dbReference type="ARBA" id="ARBA00022679"/>
    </source>
</evidence>
<evidence type="ECO:0000313" key="7">
    <source>
        <dbReference type="EMBL" id="KAK0440405.1"/>
    </source>
</evidence>
<protein>
    <recommendedName>
        <fullName evidence="1">DNA (cytosine-5-)-methyltransferase</fullName>
        <ecNumber evidence="1">2.1.1.37</ecNumber>
    </recommendedName>
</protein>
<evidence type="ECO:0000256" key="1">
    <source>
        <dbReference type="ARBA" id="ARBA00011975"/>
    </source>
</evidence>
<proteinExistence type="inferred from homology"/>
<keyword evidence="2 5" id="KW-0489">Methyltransferase</keyword>
<keyword evidence="3 5" id="KW-0808">Transferase</keyword>
<dbReference type="GO" id="GO:0044027">
    <property type="term" value="P:negative regulation of gene expression via chromosomal CpG island methylation"/>
    <property type="evidence" value="ECO:0007669"/>
    <property type="project" value="TreeGrafter"/>
</dbReference>